<dbReference type="InterPro" id="IPR029044">
    <property type="entry name" value="Nucleotide-diphossugar_trans"/>
</dbReference>
<gene>
    <name evidence="5" type="ORF">BN85301950</name>
</gene>
<evidence type="ECO:0000256" key="2">
    <source>
        <dbReference type="ARBA" id="ARBA00022676"/>
    </source>
</evidence>
<keyword evidence="4" id="KW-0812">Transmembrane</keyword>
<name>U4KME1_9MOLU</name>
<keyword evidence="3 5" id="KW-0808">Transferase</keyword>
<evidence type="ECO:0000256" key="4">
    <source>
        <dbReference type="SAM" id="Phobius"/>
    </source>
</evidence>
<dbReference type="Gene3D" id="3.90.550.10">
    <property type="entry name" value="Spore Coat Polysaccharide Biosynthesis Protein SpsA, Chain A"/>
    <property type="match status" value="1"/>
</dbReference>
<feature type="transmembrane region" description="Helical" evidence="4">
    <location>
        <begin position="374"/>
        <end position="396"/>
    </location>
</feature>
<evidence type="ECO:0000313" key="5">
    <source>
        <dbReference type="EMBL" id="CCV65216.1"/>
    </source>
</evidence>
<dbReference type="Proteomes" id="UP000032737">
    <property type="component" value="Chromosome"/>
</dbReference>
<accession>U4KME1</accession>
<dbReference type="Pfam" id="PF13641">
    <property type="entry name" value="Glyco_tranf_2_3"/>
    <property type="match status" value="1"/>
</dbReference>
<dbReference type="HOGENOM" id="CLU_023978_1_0_14"/>
<dbReference type="SUPFAM" id="SSF53448">
    <property type="entry name" value="Nucleotide-diphospho-sugar transferases"/>
    <property type="match status" value="1"/>
</dbReference>
<evidence type="ECO:0000256" key="1">
    <source>
        <dbReference type="ARBA" id="ARBA00006739"/>
    </source>
</evidence>
<feature type="transmembrane region" description="Helical" evidence="4">
    <location>
        <begin position="465"/>
        <end position="486"/>
    </location>
</feature>
<dbReference type="PANTHER" id="PTHR43630:SF1">
    <property type="entry name" value="POLY-BETA-1,6-N-ACETYL-D-GLUCOSAMINE SYNTHASE"/>
    <property type="match status" value="1"/>
</dbReference>
<feature type="transmembrane region" description="Helical" evidence="4">
    <location>
        <begin position="430"/>
        <end position="453"/>
    </location>
</feature>
<protein>
    <submittedName>
        <fullName evidence="5">Glycosyl transferase, family 2</fullName>
    </submittedName>
</protein>
<reference evidence="5 6" key="1">
    <citation type="journal article" date="2013" name="J. Mol. Microbiol. Biotechnol.">
        <title>Analysis of the Complete Genomes of Acholeplasma brassicae , A. palmae and A. laidlawii and Their Comparison to the Obligate Parasites from ' Candidatus Phytoplasma'.</title>
        <authorList>
            <person name="Kube M."/>
            <person name="Siewert C."/>
            <person name="Migdoll A.M."/>
            <person name="Duduk B."/>
            <person name="Holz S."/>
            <person name="Rabus R."/>
            <person name="Seemuller E."/>
            <person name="Mitrovic J."/>
            <person name="Muller I."/>
            <person name="Buttner C."/>
            <person name="Reinhardt R."/>
        </authorList>
    </citation>
    <scope>NUCLEOTIDE SEQUENCE [LARGE SCALE GENOMIC DNA]</scope>
    <source>
        <strain evidence="6">0502</strain>
    </source>
</reference>
<keyword evidence="2" id="KW-0328">Glycosyltransferase</keyword>
<dbReference type="RefSeq" id="WP_030004078.1">
    <property type="nucleotide sequence ID" value="NC_022549.1"/>
</dbReference>
<feature type="transmembrane region" description="Helical" evidence="4">
    <location>
        <begin position="335"/>
        <end position="354"/>
    </location>
</feature>
<keyword evidence="4" id="KW-1133">Transmembrane helix</keyword>
<dbReference type="AlphaFoldDB" id="U4KME1"/>
<proteinExistence type="inferred from homology"/>
<dbReference type="GO" id="GO:0016757">
    <property type="term" value="F:glycosyltransferase activity"/>
    <property type="evidence" value="ECO:0007669"/>
    <property type="project" value="UniProtKB-KW"/>
</dbReference>
<evidence type="ECO:0000313" key="6">
    <source>
        <dbReference type="Proteomes" id="UP000032737"/>
    </source>
</evidence>
<sequence length="505" mass="58394">MDIIKESLIIVGSIFGVLTFYREIYKWIGFFMKSRTYPTTTIKREYAVLIPARNEEKVIGNLIDSIKLQNYDQSKITIFVVADNCTDQTAIVAKTHGAICYERFDDQKKRKGYALDYLVNRIKKDYDINAFDGFFVFDADNVLELDFIEEMNKAFVQTNSIVTSYRNTKNFDTNWISASYGIHFYRRSMAYHRPRSILGIGTHLSGTGFLMPTSVISDGFHFHELTEDTEMTMVTSANGMKIAYCESAIHYDEQPTSLKVALTQRLRWTKGRLNVFKKTWRNTIKGIFKSNGFTNYDLFFYLFPYSLVELGFQICLMVGGVITALLLGGSLNIRGLFIAVLLYYLAKYVSNLFYNTLAVIREKKNISCPFYKTVFFLIVSPWFQLISIYLMVVSLFKNVQWHPIIHSDSKTIDEIKQDKKTIQILNTKSVFWKVMETFGIVIGLLGLILFTYINQVIEISFMNRITYFVIPSMATISIVFFSSYVFNKKTGDERQNKKAKMSSKE</sequence>
<keyword evidence="6" id="KW-1185">Reference proteome</keyword>
<dbReference type="OrthoDB" id="9797391at2"/>
<organism evidence="5 6">
    <name type="scientific">Acholeplasma brassicae</name>
    <dbReference type="NCBI Taxonomy" id="61635"/>
    <lineage>
        <taxon>Bacteria</taxon>
        <taxon>Bacillati</taxon>
        <taxon>Mycoplasmatota</taxon>
        <taxon>Mollicutes</taxon>
        <taxon>Acholeplasmatales</taxon>
        <taxon>Acholeplasmataceae</taxon>
        <taxon>Acholeplasma</taxon>
    </lineage>
</organism>
<dbReference type="CDD" id="cd06438">
    <property type="entry name" value="EpsO_like"/>
    <property type="match status" value="1"/>
</dbReference>
<dbReference type="EMBL" id="FO681348">
    <property type="protein sequence ID" value="CCV65216.1"/>
    <property type="molecule type" value="Genomic_DNA"/>
</dbReference>
<dbReference type="STRING" id="61635.BN85301950"/>
<feature type="transmembrane region" description="Helical" evidence="4">
    <location>
        <begin position="6"/>
        <end position="25"/>
    </location>
</feature>
<dbReference type="PANTHER" id="PTHR43630">
    <property type="entry name" value="POLY-BETA-1,6-N-ACETYL-D-GLUCOSAMINE SYNTHASE"/>
    <property type="match status" value="1"/>
</dbReference>
<comment type="similarity">
    <text evidence="1">Belongs to the glycosyltransferase 2 family.</text>
</comment>
<dbReference type="KEGG" id="abra:BN85301950"/>
<feature type="transmembrane region" description="Helical" evidence="4">
    <location>
        <begin position="310"/>
        <end position="328"/>
    </location>
</feature>
<keyword evidence="4" id="KW-0472">Membrane</keyword>
<evidence type="ECO:0000256" key="3">
    <source>
        <dbReference type="ARBA" id="ARBA00022679"/>
    </source>
</evidence>